<evidence type="ECO:0000313" key="6">
    <source>
        <dbReference type="EMBL" id="OMJ66213.1"/>
    </source>
</evidence>
<organism evidence="6 7">
    <name type="scientific">Stentor coeruleus</name>
    <dbReference type="NCBI Taxonomy" id="5963"/>
    <lineage>
        <taxon>Eukaryota</taxon>
        <taxon>Sar</taxon>
        <taxon>Alveolata</taxon>
        <taxon>Ciliophora</taxon>
        <taxon>Postciliodesmatophora</taxon>
        <taxon>Heterotrichea</taxon>
        <taxon>Heterotrichida</taxon>
        <taxon>Stentoridae</taxon>
        <taxon>Stentor</taxon>
    </lineage>
</organism>
<dbReference type="EMBL" id="MPUH01001785">
    <property type="protein sequence ID" value="OMJ66213.1"/>
    <property type="molecule type" value="Genomic_DNA"/>
</dbReference>
<evidence type="ECO:0000256" key="3">
    <source>
        <dbReference type="ARBA" id="ARBA00022490"/>
    </source>
</evidence>
<evidence type="ECO:0000256" key="1">
    <source>
        <dbReference type="ARBA" id="ARBA00004496"/>
    </source>
</evidence>
<dbReference type="InterPro" id="IPR011989">
    <property type="entry name" value="ARM-like"/>
</dbReference>
<evidence type="ECO:0000313" key="7">
    <source>
        <dbReference type="Proteomes" id="UP000187209"/>
    </source>
</evidence>
<dbReference type="OrthoDB" id="543373at2759"/>
<dbReference type="Proteomes" id="UP000187209">
    <property type="component" value="Unassembled WGS sequence"/>
</dbReference>
<comment type="caution">
    <text evidence="6">The sequence shown here is derived from an EMBL/GenBank/DDBJ whole genome shotgun (WGS) entry which is preliminary data.</text>
</comment>
<keyword evidence="3" id="KW-0963">Cytoplasm</keyword>
<dbReference type="InterPro" id="IPR016024">
    <property type="entry name" value="ARM-type_fold"/>
</dbReference>
<dbReference type="PANTHER" id="PTHR10527">
    <property type="entry name" value="IMPORTIN BETA"/>
    <property type="match status" value="1"/>
</dbReference>
<dbReference type="GO" id="GO:0006606">
    <property type="term" value="P:protein import into nucleus"/>
    <property type="evidence" value="ECO:0007669"/>
    <property type="project" value="InterPro"/>
</dbReference>
<dbReference type="InterPro" id="IPR040122">
    <property type="entry name" value="Importin_beta"/>
</dbReference>
<dbReference type="Pfam" id="PF02985">
    <property type="entry name" value="HEAT"/>
    <property type="match status" value="1"/>
</dbReference>
<dbReference type="GO" id="GO:0005634">
    <property type="term" value="C:nucleus"/>
    <property type="evidence" value="ECO:0007669"/>
    <property type="project" value="UniProtKB-SubCell"/>
</dbReference>
<dbReference type="InterPro" id="IPR000357">
    <property type="entry name" value="HEAT"/>
</dbReference>
<gene>
    <name evidence="6" type="ORF">SteCoe_37034</name>
</gene>
<comment type="subcellular location">
    <subcellularLocation>
        <location evidence="1">Cytoplasm</location>
    </subcellularLocation>
</comment>
<name>A0A1R2ANU9_9CILI</name>
<protein>
    <recommendedName>
        <fullName evidence="8">Importin N-terminal domain-containing protein</fullName>
    </recommendedName>
</protein>
<evidence type="ECO:0000256" key="4">
    <source>
        <dbReference type="ARBA" id="ARBA00022737"/>
    </source>
</evidence>
<keyword evidence="4" id="KW-0677">Repeat</keyword>
<evidence type="ECO:0000256" key="5">
    <source>
        <dbReference type="ARBA" id="ARBA00022927"/>
    </source>
</evidence>
<accession>A0A1R2ANU9</accession>
<dbReference type="Gene3D" id="1.25.10.10">
    <property type="entry name" value="Leucine-rich Repeat Variant"/>
    <property type="match status" value="1"/>
</dbReference>
<dbReference type="AlphaFoldDB" id="A0A1R2ANU9"/>
<dbReference type="SUPFAM" id="SSF48371">
    <property type="entry name" value="ARM repeat"/>
    <property type="match status" value="2"/>
</dbReference>
<reference evidence="6 7" key="1">
    <citation type="submission" date="2016-11" db="EMBL/GenBank/DDBJ databases">
        <title>The macronuclear genome of Stentor coeruleus: a giant cell with tiny introns.</title>
        <authorList>
            <person name="Slabodnick M."/>
            <person name="Ruby J.G."/>
            <person name="Reiff S.B."/>
            <person name="Swart E.C."/>
            <person name="Gosai S."/>
            <person name="Prabakaran S."/>
            <person name="Witkowska E."/>
            <person name="Larue G.E."/>
            <person name="Fisher S."/>
            <person name="Freeman R.M."/>
            <person name="Gunawardena J."/>
            <person name="Chu W."/>
            <person name="Stover N.A."/>
            <person name="Gregory B.D."/>
            <person name="Nowacki M."/>
            <person name="Derisi J."/>
            <person name="Roy S.W."/>
            <person name="Marshall W.F."/>
            <person name="Sood P."/>
        </authorList>
    </citation>
    <scope>NUCLEOTIDE SEQUENCE [LARGE SCALE GENOMIC DNA]</scope>
    <source>
        <strain evidence="6">WM001</strain>
    </source>
</reference>
<keyword evidence="7" id="KW-1185">Reference proteome</keyword>
<evidence type="ECO:0008006" key="8">
    <source>
        <dbReference type="Google" id="ProtNLM"/>
    </source>
</evidence>
<dbReference type="GO" id="GO:0005737">
    <property type="term" value="C:cytoplasm"/>
    <property type="evidence" value="ECO:0007669"/>
    <property type="project" value="UniProtKB-SubCell"/>
</dbReference>
<sequence>MDLKSALECMLSNDNTARSSAEKFYYTSLSQSPGPTLLSLISLLPACSLQIQVLISVLLKQLIDPLSGKEIWSKIDPSSQEDFKNKALQVLRIDLEHKPCELFCEVVGKLGCSIFSMNNPWPELIQYLKSGLYSSHSIKALEILSAVYVHLWKEIPLNPGLFMEYLQRNDLPLKFSTIKALNTLLSVMKKKSTLPYAELIPSILTSSYALVVAEEFSGGKTLEFIREIAENRGFLFTDYLGVLYEFVAGIFKLGITTANKLLAAEIIVSLYETTTELDTSQCTQLIQDIFIIMVSGECEEDADWEHPDENILEDLENAEVDYAKIGRKIIYRLIEAVGEAVLLDPTLSLIQRGLSDQNWRGQYSAILTLGELILFIAEPQKISDIIPIVINACSSSCHKVRYGGYVLITDLSQNYIQEFQATYHNRVFPVILSGFDDQIPRVRAQALAAATGFIEGAGYKISSLYINCIPKVLSLLHNQISLVLQYAVTTISAFAKSAKTSFTDYYHNTIDELLSLLHRLHNPCYETLKGRVIESLTLCSSAVGKQLFTTKLQQIISIISSFEVSGEQEALSYILNSWENVCDLLQEDFCQYLDHIVPGLLKFVSSPNEGVNVNTTEVINKEHALQTLSKFVQVLKGKYGKYLDETLRSTLPLVNYTLNDSLRATAAEILAGLVDVKKLLQDTSAFAHAQELAKVFLSLLVQAVKEEFNRDALLSQLEAIGKIFQSIGVAFLQQTEVNEVGNLVLKVMMDKAKKGFDPDEDRIYVEATEVIGEIFKTHGYFTSGLLGVISSEMIPKMLLENKEKAFHKYVLYVIDDAIEFLSQTHPTNKWDEVLSILLCYANDPDDEVRQAAVYGLGVYSMTSQSFNEKASVVLTALFCSLEIPSKRILTYGHARDNSIAAISKAIKYQSNSFDINPVIEKWFKFLPLKWDKQEAIQTHELFADILEAKTALIIANNIENFIKTIYIIADVVFTKLVNEKTTSKFQSFIKKHAEDVQRIWDKLSQAQQEKIQNLSLVN</sequence>
<proteinExistence type="predicted"/>
<keyword evidence="5" id="KW-0653">Protein transport</keyword>
<keyword evidence="2" id="KW-0813">Transport</keyword>
<evidence type="ECO:0000256" key="2">
    <source>
        <dbReference type="ARBA" id="ARBA00022448"/>
    </source>
</evidence>